<evidence type="ECO:0000256" key="4">
    <source>
        <dbReference type="ARBA" id="ARBA00023136"/>
    </source>
</evidence>
<accession>A0ABQ4QQ55</accession>
<dbReference type="EMBL" id="BPQG01000088">
    <property type="protein sequence ID" value="GJD46747.1"/>
    <property type="molecule type" value="Genomic_DNA"/>
</dbReference>
<evidence type="ECO:0000256" key="2">
    <source>
        <dbReference type="ARBA" id="ARBA00022692"/>
    </source>
</evidence>
<feature type="transmembrane region" description="Helical" evidence="5">
    <location>
        <begin position="103"/>
        <end position="121"/>
    </location>
</feature>
<name>A0ABQ4QQ55_9HYPH</name>
<feature type="transmembrane region" description="Helical" evidence="5">
    <location>
        <begin position="501"/>
        <end position="521"/>
    </location>
</feature>
<feature type="transmembrane region" description="Helical" evidence="5">
    <location>
        <begin position="533"/>
        <end position="556"/>
    </location>
</feature>
<gene>
    <name evidence="7" type="ORF">AFCDBAGC_4631</name>
</gene>
<evidence type="ECO:0000259" key="6">
    <source>
        <dbReference type="Pfam" id="PF13515"/>
    </source>
</evidence>
<dbReference type="Pfam" id="PF13515">
    <property type="entry name" value="FUSC_2"/>
    <property type="match status" value="1"/>
</dbReference>
<evidence type="ECO:0000256" key="1">
    <source>
        <dbReference type="ARBA" id="ARBA00004141"/>
    </source>
</evidence>
<evidence type="ECO:0000313" key="8">
    <source>
        <dbReference type="Proteomes" id="UP001055117"/>
    </source>
</evidence>
<comment type="subcellular location">
    <subcellularLocation>
        <location evidence="1">Membrane</location>
        <topology evidence="1">Multi-pass membrane protein</topology>
    </subcellularLocation>
</comment>
<feature type="transmembrane region" description="Helical" evidence="5">
    <location>
        <begin position="466"/>
        <end position="489"/>
    </location>
</feature>
<feature type="transmembrane region" description="Helical" evidence="5">
    <location>
        <begin position="175"/>
        <end position="196"/>
    </location>
</feature>
<proteinExistence type="predicted"/>
<evidence type="ECO:0000256" key="3">
    <source>
        <dbReference type="ARBA" id="ARBA00022989"/>
    </source>
</evidence>
<feature type="domain" description="Integral membrane bound transporter" evidence="6">
    <location>
        <begin position="426"/>
        <end position="547"/>
    </location>
</feature>
<keyword evidence="4 5" id="KW-0472">Membrane</keyword>
<dbReference type="InterPro" id="IPR049453">
    <property type="entry name" value="Memb_transporter_dom"/>
</dbReference>
<evidence type="ECO:0000313" key="7">
    <source>
        <dbReference type="EMBL" id="GJD46747.1"/>
    </source>
</evidence>
<feature type="transmembrane region" description="Helical" evidence="5">
    <location>
        <begin position="127"/>
        <end position="145"/>
    </location>
</feature>
<sequence>MADPVPSAPRNPAKRTVLRARRRRTAGGRGSLGRPGSDLTRLPVALDPRGLSLVEGVRAAFAFAIVLLANEWIQWPPLLTMALAANLTCFCDTGGPIRIRLRVLTAFSVLGGLIWGVFGLIQPYGPLVVVPAACAVIFACAYARVWSVQAQAAGNVLVVVLCIAMDRALSPEEAAIIAAMFLAGGLWATVLALVLWRLHPYRAAHRAVGEVWHALARLTGDLEKLAAAPETVAAAFDGHARAHRRGVRAGIEAARALLLDLARSRERVSERTAQALLRLETAEQLFSGLIGIAELIESAPEPHRRAAAKLFLRRLRPLLIAIARAIRDDADLDLPRLEPAIERATAGLEATPILARLAERIVERVRIGAKLSTPEGYRPGGALADGGSLGWRTRFFGPLRTNFTLASANLRHAVRASAVCAPALAATLIWAGPFSHWLVMTVVLTMQPFYAATWQRALERIGGTVLGGLVGALLAQMATTPLMQIALILPLSIVGFAARQVSYGFFVACLTPLIVLLIEVITPGHSSWEVVGMRALFTILGGLIAVVSCLLLWPIWEPDQVRKELRRALASHAAFAEAALADTAPPEREARLSTCARNAGLALNDLEAALSRALQQPRAGHHPEVEAAMVADATLRRISARLTVLRHAGAPTQAEDGTWKAWIAANLQALAENRYPLPDRPGGARSPQLQRLVAQVDLLTGTLRPGQVREAVSAVA</sequence>
<dbReference type="PANTHER" id="PTHR31086">
    <property type="entry name" value="ALUMINUM-ACTIVATED MALATE TRANSPORTER 10"/>
    <property type="match status" value="1"/>
</dbReference>
<organism evidence="7 8">
    <name type="scientific">Methylobacterium cerastii</name>
    <dbReference type="NCBI Taxonomy" id="932741"/>
    <lineage>
        <taxon>Bacteria</taxon>
        <taxon>Pseudomonadati</taxon>
        <taxon>Pseudomonadota</taxon>
        <taxon>Alphaproteobacteria</taxon>
        <taxon>Hyphomicrobiales</taxon>
        <taxon>Methylobacteriaceae</taxon>
        <taxon>Methylobacterium</taxon>
    </lineage>
</organism>
<feature type="transmembrane region" description="Helical" evidence="5">
    <location>
        <begin position="152"/>
        <end position="169"/>
    </location>
</feature>
<keyword evidence="2 5" id="KW-0812">Transmembrane</keyword>
<comment type="caution">
    <text evidence="7">The sequence shown here is derived from an EMBL/GenBank/DDBJ whole genome shotgun (WGS) entry which is preliminary data.</text>
</comment>
<reference evidence="7 8" key="1">
    <citation type="journal article" date="2021" name="Front. Microbiol.">
        <title>Comprehensive Comparative Genomics and Phenotyping of Methylobacterium Species.</title>
        <authorList>
            <person name="Alessa O."/>
            <person name="Ogura Y."/>
            <person name="Fujitani Y."/>
            <person name="Takami H."/>
            <person name="Hayashi T."/>
            <person name="Sahin N."/>
            <person name="Tani A."/>
        </authorList>
    </citation>
    <scope>NUCLEOTIDE SEQUENCE [LARGE SCALE GENOMIC DNA]</scope>
    <source>
        <strain evidence="7 8">DSM 23679</strain>
    </source>
</reference>
<evidence type="ECO:0000256" key="5">
    <source>
        <dbReference type="SAM" id="Phobius"/>
    </source>
</evidence>
<keyword evidence="8" id="KW-1185">Reference proteome</keyword>
<feature type="transmembrane region" description="Helical" evidence="5">
    <location>
        <begin position="413"/>
        <end position="431"/>
    </location>
</feature>
<keyword evidence="3 5" id="KW-1133">Transmembrane helix</keyword>
<protein>
    <recommendedName>
        <fullName evidence="6">Integral membrane bound transporter domain-containing protein</fullName>
    </recommendedName>
</protein>
<dbReference type="Proteomes" id="UP001055117">
    <property type="component" value="Unassembled WGS sequence"/>
</dbReference>